<feature type="domain" description="Transposase IS200-like" evidence="1">
    <location>
        <begin position="8"/>
        <end position="131"/>
    </location>
</feature>
<dbReference type="GO" id="GO:0004803">
    <property type="term" value="F:transposase activity"/>
    <property type="evidence" value="ECO:0007669"/>
    <property type="project" value="InterPro"/>
</dbReference>
<dbReference type="SMART" id="SM01321">
    <property type="entry name" value="Y1_Tnp"/>
    <property type="match status" value="1"/>
</dbReference>
<dbReference type="AlphaFoldDB" id="H8GM65"/>
<keyword evidence="3" id="KW-1185">Reference proteome</keyword>
<dbReference type="NCBIfam" id="NF047646">
    <property type="entry name" value="REP_Tyr_transpos"/>
    <property type="match status" value="1"/>
</dbReference>
<dbReference type="Pfam" id="PF01797">
    <property type="entry name" value="Y1_Tnp"/>
    <property type="match status" value="1"/>
</dbReference>
<proteinExistence type="predicted"/>
<dbReference type="STRING" id="686340.Metal_1649"/>
<dbReference type="InterPro" id="IPR036515">
    <property type="entry name" value="Transposase_17_sf"/>
</dbReference>
<dbReference type="GO" id="GO:0006313">
    <property type="term" value="P:DNA transposition"/>
    <property type="evidence" value="ECO:0007669"/>
    <property type="project" value="InterPro"/>
</dbReference>
<organism evidence="2 3">
    <name type="scientific">Methylomicrobium album BG8</name>
    <dbReference type="NCBI Taxonomy" id="686340"/>
    <lineage>
        <taxon>Bacteria</taxon>
        <taxon>Pseudomonadati</taxon>
        <taxon>Pseudomonadota</taxon>
        <taxon>Gammaproteobacteria</taxon>
        <taxon>Methylococcales</taxon>
        <taxon>Methylococcaceae</taxon>
        <taxon>Methylomicrobium</taxon>
    </lineage>
</organism>
<evidence type="ECO:0000259" key="1">
    <source>
        <dbReference type="SMART" id="SM01321"/>
    </source>
</evidence>
<dbReference type="Proteomes" id="UP000005090">
    <property type="component" value="Chromosome"/>
</dbReference>
<sequence>MRYRRHYLEGGSYFFTVNLAERNRRLLVEHIDVLRDAVRGVRDRHPFQIDAMVVMPNHLHAIFTLPPGDTDYSTRWMLIKAGFSRHLPKNERIDASRLSKGERGLWQRRFWEHTLQNENDFCRHVDYIHYNPVKHGYVARPADWPHSSIHRYIRAGILPADWGIASPDADPKFGERRLG</sequence>
<reference evidence="2 3" key="1">
    <citation type="journal article" date="2013" name="Genome Announc.">
        <title>Genome Sequence of the Obligate Gammaproteobacterial Methanotroph Methylomicrobium album Strain BG8.</title>
        <authorList>
            <person name="Kits K.D."/>
            <person name="Kalyuzhnaya M.G."/>
            <person name="Klotz M.G."/>
            <person name="Jetten M.S."/>
            <person name="Op den Camp H.J."/>
            <person name="Vuilleumier S."/>
            <person name="Bringel F."/>
            <person name="Dispirito A.A."/>
            <person name="Murrell J.C."/>
            <person name="Bruce D."/>
            <person name="Cheng J.F."/>
            <person name="Copeland A."/>
            <person name="Goodwin L."/>
            <person name="Hauser L."/>
            <person name="Lajus A."/>
            <person name="Land M.L."/>
            <person name="Lapidus A."/>
            <person name="Lucas S."/>
            <person name="Medigue C."/>
            <person name="Pitluck S."/>
            <person name="Woyke T."/>
            <person name="Zeytun A."/>
            <person name="Stein L.Y."/>
        </authorList>
    </citation>
    <scope>NUCLEOTIDE SEQUENCE [LARGE SCALE GENOMIC DNA]</scope>
    <source>
        <strain evidence="2 3">BG8</strain>
    </source>
</reference>
<name>H8GM65_METAL</name>
<accession>H8GM65</accession>
<dbReference type="SUPFAM" id="SSF143422">
    <property type="entry name" value="Transposase IS200-like"/>
    <property type="match status" value="1"/>
</dbReference>
<protein>
    <submittedName>
        <fullName evidence="2">Transposase</fullName>
    </submittedName>
</protein>
<dbReference type="PANTHER" id="PTHR36966:SF1">
    <property type="entry name" value="REP-ASSOCIATED TYROSINE TRANSPOSASE"/>
    <property type="match status" value="1"/>
</dbReference>
<dbReference type="RefSeq" id="WP_005371260.1">
    <property type="nucleotide sequence ID" value="NZ_CM001475.1"/>
</dbReference>
<dbReference type="EMBL" id="CM001475">
    <property type="protein sequence ID" value="EIC29426.1"/>
    <property type="molecule type" value="Genomic_DNA"/>
</dbReference>
<gene>
    <name evidence="2" type="ORF">Metal_1649</name>
</gene>
<dbReference type="eggNOG" id="COG1943">
    <property type="taxonomic scope" value="Bacteria"/>
</dbReference>
<evidence type="ECO:0000313" key="3">
    <source>
        <dbReference type="Proteomes" id="UP000005090"/>
    </source>
</evidence>
<dbReference type="HOGENOM" id="CLU_068226_6_0_6"/>
<dbReference type="InterPro" id="IPR002686">
    <property type="entry name" value="Transposase_17"/>
</dbReference>
<dbReference type="Gene3D" id="3.30.70.1290">
    <property type="entry name" value="Transposase IS200-like"/>
    <property type="match status" value="1"/>
</dbReference>
<dbReference type="PANTHER" id="PTHR36966">
    <property type="entry name" value="REP-ASSOCIATED TYROSINE TRANSPOSASE"/>
    <property type="match status" value="1"/>
</dbReference>
<dbReference type="InterPro" id="IPR052715">
    <property type="entry name" value="RAYT_transposase"/>
</dbReference>
<dbReference type="GO" id="GO:0043565">
    <property type="term" value="F:sequence-specific DNA binding"/>
    <property type="evidence" value="ECO:0007669"/>
    <property type="project" value="TreeGrafter"/>
</dbReference>
<evidence type="ECO:0000313" key="2">
    <source>
        <dbReference type="EMBL" id="EIC29426.1"/>
    </source>
</evidence>